<evidence type="ECO:0000256" key="2">
    <source>
        <dbReference type="ARBA" id="ARBA00022670"/>
    </source>
</evidence>
<keyword evidence="3" id="KW-0378">Hydrolase</keyword>
<feature type="compositionally biased region" description="Basic and acidic residues" evidence="4">
    <location>
        <begin position="373"/>
        <end position="384"/>
    </location>
</feature>
<dbReference type="EMBL" id="JAUEPN010000003">
    <property type="protein sequence ID" value="KAK3297299.1"/>
    <property type="molecule type" value="Genomic_DNA"/>
</dbReference>
<evidence type="ECO:0000313" key="7">
    <source>
        <dbReference type="Proteomes" id="UP001278766"/>
    </source>
</evidence>
<dbReference type="GeneID" id="87842904"/>
<dbReference type="RefSeq" id="XP_062660813.1">
    <property type="nucleotide sequence ID" value="XM_062805956.1"/>
</dbReference>
<dbReference type="InterPro" id="IPR003653">
    <property type="entry name" value="Peptidase_C48_C"/>
</dbReference>
<dbReference type="SUPFAM" id="SSF54001">
    <property type="entry name" value="Cysteine proteinases"/>
    <property type="match status" value="1"/>
</dbReference>
<evidence type="ECO:0000256" key="1">
    <source>
        <dbReference type="ARBA" id="ARBA00005234"/>
    </source>
</evidence>
<dbReference type="GO" id="GO:0019783">
    <property type="term" value="F:ubiquitin-like protein peptidase activity"/>
    <property type="evidence" value="ECO:0007669"/>
    <property type="project" value="UniProtKB-ARBA"/>
</dbReference>
<feature type="region of interest" description="Disordered" evidence="4">
    <location>
        <begin position="308"/>
        <end position="544"/>
    </location>
</feature>
<comment type="caution">
    <text evidence="6">The sequence shown here is derived from an EMBL/GenBank/DDBJ whole genome shotgun (WGS) entry which is preliminary data.</text>
</comment>
<dbReference type="Proteomes" id="UP001278766">
    <property type="component" value="Unassembled WGS sequence"/>
</dbReference>
<gene>
    <name evidence="6" type="ORF">B0H64DRAFT_431270</name>
</gene>
<name>A0AAE0HJ96_9PEZI</name>
<dbReference type="GO" id="GO:0006508">
    <property type="term" value="P:proteolysis"/>
    <property type="evidence" value="ECO:0007669"/>
    <property type="project" value="UniProtKB-KW"/>
</dbReference>
<feature type="compositionally biased region" description="Low complexity" evidence="4">
    <location>
        <begin position="342"/>
        <end position="351"/>
    </location>
</feature>
<feature type="domain" description="Ubiquitin-like protease family profile" evidence="5">
    <location>
        <begin position="76"/>
        <end position="270"/>
    </location>
</feature>
<feature type="compositionally biased region" description="Low complexity" evidence="4">
    <location>
        <begin position="482"/>
        <end position="516"/>
    </location>
</feature>
<accession>A0AAE0HJ96</accession>
<evidence type="ECO:0000259" key="5">
    <source>
        <dbReference type="PROSITE" id="PS50600"/>
    </source>
</evidence>
<feature type="compositionally biased region" description="Low complexity" evidence="4">
    <location>
        <begin position="594"/>
        <end position="608"/>
    </location>
</feature>
<keyword evidence="7" id="KW-1185">Reference proteome</keyword>
<evidence type="ECO:0000256" key="4">
    <source>
        <dbReference type="SAM" id="MobiDB-lite"/>
    </source>
</evidence>
<reference evidence="6" key="1">
    <citation type="journal article" date="2023" name="Mol. Phylogenet. Evol.">
        <title>Genome-scale phylogeny and comparative genomics of the fungal order Sordariales.</title>
        <authorList>
            <person name="Hensen N."/>
            <person name="Bonometti L."/>
            <person name="Westerberg I."/>
            <person name="Brannstrom I.O."/>
            <person name="Guillou S."/>
            <person name="Cros-Aarteil S."/>
            <person name="Calhoun S."/>
            <person name="Haridas S."/>
            <person name="Kuo A."/>
            <person name="Mondo S."/>
            <person name="Pangilinan J."/>
            <person name="Riley R."/>
            <person name="LaButti K."/>
            <person name="Andreopoulos B."/>
            <person name="Lipzen A."/>
            <person name="Chen C."/>
            <person name="Yan M."/>
            <person name="Daum C."/>
            <person name="Ng V."/>
            <person name="Clum A."/>
            <person name="Steindorff A."/>
            <person name="Ohm R.A."/>
            <person name="Martin F."/>
            <person name="Silar P."/>
            <person name="Natvig D.O."/>
            <person name="Lalanne C."/>
            <person name="Gautier V."/>
            <person name="Ament-Velasquez S.L."/>
            <person name="Kruys A."/>
            <person name="Hutchinson M.I."/>
            <person name="Powell A.J."/>
            <person name="Barry K."/>
            <person name="Miller A.N."/>
            <person name="Grigoriev I.V."/>
            <person name="Debuchy R."/>
            <person name="Gladieux P."/>
            <person name="Hiltunen Thoren M."/>
            <person name="Johannesson H."/>
        </authorList>
    </citation>
    <scope>NUCLEOTIDE SEQUENCE</scope>
    <source>
        <strain evidence="6">CBS 168.71</strain>
    </source>
</reference>
<feature type="compositionally biased region" description="Basic and acidic residues" evidence="4">
    <location>
        <begin position="391"/>
        <end position="411"/>
    </location>
</feature>
<dbReference type="InterPro" id="IPR038765">
    <property type="entry name" value="Papain-like_cys_pep_sf"/>
</dbReference>
<evidence type="ECO:0000256" key="3">
    <source>
        <dbReference type="ARBA" id="ARBA00022801"/>
    </source>
</evidence>
<dbReference type="GO" id="GO:0008234">
    <property type="term" value="F:cysteine-type peptidase activity"/>
    <property type="evidence" value="ECO:0007669"/>
    <property type="project" value="InterPro"/>
</dbReference>
<organism evidence="6 7">
    <name type="scientific">Chaetomium fimeti</name>
    <dbReference type="NCBI Taxonomy" id="1854472"/>
    <lineage>
        <taxon>Eukaryota</taxon>
        <taxon>Fungi</taxon>
        <taxon>Dikarya</taxon>
        <taxon>Ascomycota</taxon>
        <taxon>Pezizomycotina</taxon>
        <taxon>Sordariomycetes</taxon>
        <taxon>Sordariomycetidae</taxon>
        <taxon>Sordariales</taxon>
        <taxon>Chaetomiaceae</taxon>
        <taxon>Chaetomium</taxon>
    </lineage>
</organism>
<dbReference type="Gene3D" id="3.40.395.10">
    <property type="entry name" value="Adenoviral Proteinase, Chain A"/>
    <property type="match status" value="1"/>
</dbReference>
<evidence type="ECO:0000313" key="6">
    <source>
        <dbReference type="EMBL" id="KAK3297299.1"/>
    </source>
</evidence>
<keyword evidence="2" id="KW-0645">Protease</keyword>
<reference evidence="6" key="2">
    <citation type="submission" date="2023-06" db="EMBL/GenBank/DDBJ databases">
        <authorList>
            <consortium name="Lawrence Berkeley National Laboratory"/>
            <person name="Haridas S."/>
            <person name="Hensen N."/>
            <person name="Bonometti L."/>
            <person name="Westerberg I."/>
            <person name="Brannstrom I.O."/>
            <person name="Guillou S."/>
            <person name="Cros-Aarteil S."/>
            <person name="Calhoun S."/>
            <person name="Kuo A."/>
            <person name="Mondo S."/>
            <person name="Pangilinan J."/>
            <person name="Riley R."/>
            <person name="Labutti K."/>
            <person name="Andreopoulos B."/>
            <person name="Lipzen A."/>
            <person name="Chen C."/>
            <person name="Yanf M."/>
            <person name="Daum C."/>
            <person name="Ng V."/>
            <person name="Clum A."/>
            <person name="Steindorff A."/>
            <person name="Ohm R."/>
            <person name="Martin F."/>
            <person name="Silar P."/>
            <person name="Natvig D."/>
            <person name="Lalanne C."/>
            <person name="Gautier V."/>
            <person name="Ament-Velasquez S.L."/>
            <person name="Kruys A."/>
            <person name="Hutchinson M.I."/>
            <person name="Powell A.J."/>
            <person name="Barry K."/>
            <person name="Miller A.N."/>
            <person name="Grigoriev I.V."/>
            <person name="Debuchy R."/>
            <person name="Gladieux P."/>
            <person name="Thoren M.H."/>
            <person name="Johannesson H."/>
        </authorList>
    </citation>
    <scope>NUCLEOTIDE SEQUENCE</scope>
    <source>
        <strain evidence="6">CBS 168.71</strain>
    </source>
</reference>
<sequence>MTLYYQAMLTEFGGSPTPAPTIQLNLPNHQSWDPDVTESDLIDARMKRINCRKVGPIDDERLEHFLTVKYGRVGHQLLDSGDQTSVFEGWRHCHNGLCEVRRREWLDDENIYYLAERLITWSQEQEPARLGDRASGNWWIVPPRYHIRVREPGDEEGEMSAALGCVENKRVSDEFHEKFDKAKFTVHMVHLKNHWAVLIYQHSNGNTFYLDSLPKGLQDRNRRARDEFRRWLRESDKVLPRGARHHMIRVPDQEDAWSCGLHALANAMAFLRYESLGWNKIQGWTSMGSRPMRRQLITCLHQLMGLKFIPPETPPTSNEKEHQRGVQKRAATPKTSPKKPANKPAPRAKTPSPHSLGASRSPRGRQLSNEIRAAAEKEAQESAKRLAALRKQQESEQRAGRRASRAERAASTDDVPENPPAAGRRGAISAPTQSSSGTSPKTAKPPSRKRGSSPAAAHHDEDGTSGPSRKRRKISGAEADVTESTTTTVTTPKAKAKAKASTAATSTTTTTTTESSPSKRRSTAAVSATETAKPSPDCKAGVRTNGNGNGYYKAQVPLNYKAQVPINYKAQVPVNKVPVRRAPVSQEAQGSGAGAHDAATATGQEAQE</sequence>
<feature type="region of interest" description="Disordered" evidence="4">
    <location>
        <begin position="581"/>
        <end position="608"/>
    </location>
</feature>
<comment type="similarity">
    <text evidence="1">Belongs to the peptidase C48 family.</text>
</comment>
<dbReference type="PROSITE" id="PS50600">
    <property type="entry name" value="ULP_PROTEASE"/>
    <property type="match status" value="1"/>
</dbReference>
<protein>
    <recommendedName>
        <fullName evidence="5">Ubiquitin-like protease family profile domain-containing protein</fullName>
    </recommendedName>
</protein>
<dbReference type="Pfam" id="PF02902">
    <property type="entry name" value="Peptidase_C48"/>
    <property type="match status" value="1"/>
</dbReference>
<dbReference type="AlphaFoldDB" id="A0AAE0HJ96"/>
<proteinExistence type="inferred from homology"/>
<feature type="compositionally biased region" description="Polar residues" evidence="4">
    <location>
        <begin position="430"/>
        <end position="441"/>
    </location>
</feature>